<dbReference type="AlphaFoldDB" id="A0A382VHB2"/>
<evidence type="ECO:0008006" key="2">
    <source>
        <dbReference type="Google" id="ProtNLM"/>
    </source>
</evidence>
<proteinExistence type="predicted"/>
<organism evidence="1">
    <name type="scientific">marine metagenome</name>
    <dbReference type="NCBI Taxonomy" id="408172"/>
    <lineage>
        <taxon>unclassified sequences</taxon>
        <taxon>metagenomes</taxon>
        <taxon>ecological metagenomes</taxon>
    </lineage>
</organism>
<protein>
    <recommendedName>
        <fullName evidence="2">Ankyrin repeat domain-containing protein</fullName>
    </recommendedName>
</protein>
<feature type="non-terminal residue" evidence="1">
    <location>
        <position position="26"/>
    </location>
</feature>
<sequence>MTPLDVAIKGNRTEVAYLLRKHGGKT</sequence>
<dbReference type="EMBL" id="UINC01151589">
    <property type="protein sequence ID" value="SVD45288.1"/>
    <property type="molecule type" value="Genomic_DNA"/>
</dbReference>
<name>A0A382VHB2_9ZZZZ</name>
<gene>
    <name evidence="1" type="ORF">METZ01_LOCUS398142</name>
</gene>
<reference evidence="1" key="1">
    <citation type="submission" date="2018-05" db="EMBL/GenBank/DDBJ databases">
        <authorList>
            <person name="Lanie J.A."/>
            <person name="Ng W.-L."/>
            <person name="Kazmierczak K.M."/>
            <person name="Andrzejewski T.M."/>
            <person name="Davidsen T.M."/>
            <person name="Wayne K.J."/>
            <person name="Tettelin H."/>
            <person name="Glass J.I."/>
            <person name="Rusch D."/>
            <person name="Podicherti R."/>
            <person name="Tsui H.-C.T."/>
            <person name="Winkler M.E."/>
        </authorList>
    </citation>
    <scope>NUCLEOTIDE SEQUENCE</scope>
</reference>
<accession>A0A382VHB2</accession>
<evidence type="ECO:0000313" key="1">
    <source>
        <dbReference type="EMBL" id="SVD45288.1"/>
    </source>
</evidence>